<gene>
    <name evidence="1" type="ORF">SOCE836_084330</name>
</gene>
<evidence type="ECO:0000313" key="2">
    <source>
        <dbReference type="Proteomes" id="UP000295497"/>
    </source>
</evidence>
<name>A0A4P2R0R7_SORCE</name>
<sequence>MSPGATWKRKARRCNARQPLEYSCGRYPGLPMCLVDPRVLSDGFRHCVAMTADGAIVGPDDVLAHSCPSEFPEKLGMYRRVSGCGWCECEFDGEPCSMEFSYYSDRACSDLVLTQTLTTKSVCTELAEPVDIRGIKLRMLAPRV</sequence>
<evidence type="ECO:0000313" key="1">
    <source>
        <dbReference type="EMBL" id="AUX36226.1"/>
    </source>
</evidence>
<proteinExistence type="predicted"/>
<dbReference type="EMBL" id="CP012672">
    <property type="protein sequence ID" value="AUX36226.1"/>
    <property type="molecule type" value="Genomic_DNA"/>
</dbReference>
<organism evidence="1 2">
    <name type="scientific">Sorangium cellulosum</name>
    <name type="common">Polyangium cellulosum</name>
    <dbReference type="NCBI Taxonomy" id="56"/>
    <lineage>
        <taxon>Bacteria</taxon>
        <taxon>Pseudomonadati</taxon>
        <taxon>Myxococcota</taxon>
        <taxon>Polyangia</taxon>
        <taxon>Polyangiales</taxon>
        <taxon>Polyangiaceae</taxon>
        <taxon>Sorangium</taxon>
    </lineage>
</organism>
<reference evidence="1 2" key="1">
    <citation type="submission" date="2015-09" db="EMBL/GenBank/DDBJ databases">
        <title>Sorangium comparison.</title>
        <authorList>
            <person name="Zaburannyi N."/>
            <person name="Bunk B."/>
            <person name="Overmann J."/>
            <person name="Mueller R."/>
        </authorList>
    </citation>
    <scope>NUCLEOTIDE SEQUENCE [LARGE SCALE GENOMIC DNA]</scope>
    <source>
        <strain evidence="1 2">So ce836</strain>
    </source>
</reference>
<accession>A0A4P2R0R7</accession>
<protein>
    <submittedName>
        <fullName evidence="1">Uncharacterized protein</fullName>
    </submittedName>
</protein>
<dbReference type="AlphaFoldDB" id="A0A4P2R0R7"/>
<dbReference type="Proteomes" id="UP000295497">
    <property type="component" value="Chromosome"/>
</dbReference>